<dbReference type="InterPro" id="IPR003593">
    <property type="entry name" value="AAA+_ATPase"/>
</dbReference>
<dbReference type="InterPro" id="IPR003439">
    <property type="entry name" value="ABC_transporter-like_ATP-bd"/>
</dbReference>
<evidence type="ECO:0000259" key="10">
    <source>
        <dbReference type="PROSITE" id="PS50893"/>
    </source>
</evidence>
<dbReference type="SMART" id="SM00382">
    <property type="entry name" value="AAA"/>
    <property type="match status" value="2"/>
</dbReference>
<gene>
    <name evidence="11" type="primary">Abca13</name>
    <name evidence="11" type="ORF">GTO96_0009698</name>
</gene>
<dbReference type="EMBL" id="JAATIS010002524">
    <property type="protein sequence ID" value="KAG2465250.1"/>
    <property type="molecule type" value="Genomic_DNA"/>
</dbReference>
<evidence type="ECO:0000256" key="5">
    <source>
        <dbReference type="ARBA" id="ARBA00022741"/>
    </source>
</evidence>
<dbReference type="Gene3D" id="3.40.50.300">
    <property type="entry name" value="P-loop containing nucleotide triphosphate hydrolases"/>
    <property type="match status" value="2"/>
</dbReference>
<dbReference type="InterPro" id="IPR013525">
    <property type="entry name" value="ABC2_TM"/>
</dbReference>
<dbReference type="Pfam" id="PF00005">
    <property type="entry name" value="ABC_tran"/>
    <property type="match status" value="2"/>
</dbReference>
<protein>
    <submittedName>
        <fullName evidence="11">ABCAD protein</fullName>
    </submittedName>
</protein>
<dbReference type="GO" id="GO:0016887">
    <property type="term" value="F:ATP hydrolysis activity"/>
    <property type="evidence" value="ECO:0007669"/>
    <property type="project" value="InterPro"/>
</dbReference>
<dbReference type="Proteomes" id="UP000886611">
    <property type="component" value="Unassembled WGS sequence"/>
</dbReference>
<organism evidence="11 12">
    <name type="scientific">Polypterus senegalus</name>
    <name type="common">Senegal bichir</name>
    <dbReference type="NCBI Taxonomy" id="55291"/>
    <lineage>
        <taxon>Eukaryota</taxon>
        <taxon>Metazoa</taxon>
        <taxon>Chordata</taxon>
        <taxon>Craniata</taxon>
        <taxon>Vertebrata</taxon>
        <taxon>Euteleostomi</taxon>
        <taxon>Actinopterygii</taxon>
        <taxon>Polypteriformes</taxon>
        <taxon>Polypteridae</taxon>
        <taxon>Polypterus</taxon>
    </lineage>
</organism>
<feature type="transmembrane region" description="Helical" evidence="9">
    <location>
        <begin position="260"/>
        <end position="284"/>
    </location>
</feature>
<keyword evidence="4" id="KW-0677">Repeat</keyword>
<evidence type="ECO:0000256" key="6">
    <source>
        <dbReference type="ARBA" id="ARBA00022840"/>
    </source>
</evidence>
<feature type="transmembrane region" description="Helical" evidence="9">
    <location>
        <begin position="684"/>
        <end position="704"/>
    </location>
</feature>
<dbReference type="GO" id="GO:0016020">
    <property type="term" value="C:membrane"/>
    <property type="evidence" value="ECO:0007669"/>
    <property type="project" value="UniProtKB-SubCell"/>
</dbReference>
<evidence type="ECO:0000256" key="1">
    <source>
        <dbReference type="ARBA" id="ARBA00004141"/>
    </source>
</evidence>
<evidence type="ECO:0000256" key="4">
    <source>
        <dbReference type="ARBA" id="ARBA00022737"/>
    </source>
</evidence>
<feature type="transmembrane region" description="Helical" evidence="9">
    <location>
        <begin position="290"/>
        <end position="310"/>
    </location>
</feature>
<keyword evidence="6" id="KW-0067">ATP-binding</keyword>
<keyword evidence="5" id="KW-0547">Nucleotide-binding</keyword>
<comment type="caution">
    <text evidence="11">The sequence shown here is derived from an EMBL/GenBank/DDBJ whole genome shotgun (WGS) entry which is preliminary data.</text>
</comment>
<evidence type="ECO:0000256" key="7">
    <source>
        <dbReference type="ARBA" id="ARBA00022989"/>
    </source>
</evidence>
<keyword evidence="7 9" id="KW-1133">Transmembrane helix</keyword>
<dbReference type="GO" id="GO:0005524">
    <property type="term" value="F:ATP binding"/>
    <property type="evidence" value="ECO:0007669"/>
    <property type="project" value="UniProtKB-KW"/>
</dbReference>
<sequence>MAAIKAGRGSDVIDAGTASVVFETGSDVITSTRTRSDVFFSGAGTRSDIIRGARTLAEFPEKGLQETERESVIFQSPENHSNETQRSSNFSLPAHVKYTIRTNILNSMRTDRLKNPVWTVHPKSIPATSFRYNRIFIPLQDMIENAIISVQTGRSVVDHVTMVQSVPYPCHFRDRFLNNIGFFFPLLMMMAWMISVASMVRKLVYERELQLEVYTEMMGVKPTTHICAWFLECLIILALSSAILVFILKMTRILPLTDGFLLYLFLMDFGVSTIAFSYFISAFFSSANVAALSATLLYIITFFPFMILIVVQSQLSFALQTIIGLLSTTAFSQGIYFTTLLETRETGIQWSNIYSSQIKGEVHTLGWLFWLILIDSILYAALGWYFRKLFPGSLYTQQSGKKSVSVPVNCGIVLKSLTKEYKGTKKAAIKDLNVTFSRGHITSLLGPNGAGKTTTISILTGLLQPSSGEVYVEGLNMQLHLSAARRQMGVCLQRDVLFQELTVHEHLIFYGSIKAPQWGKSQLNTEVNRAVDEVGLRPHLHKTAGALSGGTRRKLSIAIAFIGNSSMIILDEPTDGVDPCARRGIWDVLLKNRVGRTIVLTTHHLDEAEVLSDQIAIMDQGQLKCCGSPSNLKEMYGKGNSLTLTKKVTLTGIRRETGVRRILRQITALLIKRFHRSRRDWKGAIANILLPVLFVTMAMALFTVKPLVIDYPSLRLTPQLYNSSNLFFRMREDCTSSTLQHPACDKDVEEESLRILNGKTSNDVVILHNLKKYYQQFNKRIMAVNGISLGVSRGECFGLLGVNGAGKTTTFKMLTGDLVPSSGYAVIKTAFGEELNIMAASSAGTLIGYCPQNNALEDLLTGWEHLYYYCRLHGIPEQLIKSVAQRLIQRLHLTAHIDKLVGSYSGGTKRKLSVALALVGNPQVLLLKVVGSPYKTEKVAGVGEAWENEPQHECPGRWGTQVLVRQISCMEHGDGRLQDHQEKDICSMEECEALCTRLAIMVNGHFKCFGSPQHIKNRFGGYYSVNVWLSRESNDQNSVSQFLSSHFAGTYMKLCPLPPYSGSLSKVASFMLHLDVLLDDFPAAFPGVAEELQSRAPGLSRRPLAVATVPNRVELPSSKSVASIQSRGLPS</sequence>
<dbReference type="PROSITE" id="PS50893">
    <property type="entry name" value="ABC_TRANSPORTER_2"/>
    <property type="match status" value="2"/>
</dbReference>
<feature type="transmembrane region" description="Helical" evidence="9">
    <location>
        <begin position="223"/>
        <end position="248"/>
    </location>
</feature>
<keyword evidence="8 9" id="KW-0472">Membrane</keyword>
<evidence type="ECO:0000256" key="9">
    <source>
        <dbReference type="SAM" id="Phobius"/>
    </source>
</evidence>
<evidence type="ECO:0000313" key="11">
    <source>
        <dbReference type="EMBL" id="KAG2465250.1"/>
    </source>
</evidence>
<proteinExistence type="predicted"/>
<dbReference type="PANTHER" id="PTHR19229">
    <property type="entry name" value="ATP-BINDING CASSETTE TRANSPORTER SUBFAMILY A ABCA"/>
    <property type="match status" value="1"/>
</dbReference>
<dbReference type="FunFam" id="3.40.50.300:FF:000298">
    <property type="entry name" value="ATP-binding cassette sub-family A member 12"/>
    <property type="match status" value="1"/>
</dbReference>
<reference evidence="11 12" key="1">
    <citation type="journal article" date="2021" name="Cell">
        <title>Tracing the genetic footprints of vertebrate landing in non-teleost ray-finned fishes.</title>
        <authorList>
            <person name="Bi X."/>
            <person name="Wang K."/>
            <person name="Yang L."/>
            <person name="Pan H."/>
            <person name="Jiang H."/>
            <person name="Wei Q."/>
            <person name="Fang M."/>
            <person name="Yu H."/>
            <person name="Zhu C."/>
            <person name="Cai Y."/>
            <person name="He Y."/>
            <person name="Gan X."/>
            <person name="Zeng H."/>
            <person name="Yu D."/>
            <person name="Zhu Y."/>
            <person name="Jiang H."/>
            <person name="Qiu Q."/>
            <person name="Yang H."/>
            <person name="Zhang Y.E."/>
            <person name="Wang W."/>
            <person name="Zhu M."/>
            <person name="He S."/>
            <person name="Zhang G."/>
        </authorList>
    </citation>
    <scope>NUCLEOTIDE SEQUENCE [LARGE SCALE GENOMIC DNA]</scope>
    <source>
        <strain evidence="11">Bchr_013</strain>
    </source>
</reference>
<evidence type="ECO:0000256" key="2">
    <source>
        <dbReference type="ARBA" id="ARBA00022448"/>
    </source>
</evidence>
<dbReference type="GO" id="GO:0140359">
    <property type="term" value="F:ABC-type transporter activity"/>
    <property type="evidence" value="ECO:0007669"/>
    <property type="project" value="InterPro"/>
</dbReference>
<dbReference type="GO" id="GO:0005319">
    <property type="term" value="F:lipid transporter activity"/>
    <property type="evidence" value="ECO:0007669"/>
    <property type="project" value="TreeGrafter"/>
</dbReference>
<keyword evidence="2" id="KW-0813">Transport</keyword>
<dbReference type="SUPFAM" id="SSF52540">
    <property type="entry name" value="P-loop containing nucleoside triphosphate hydrolases"/>
    <property type="match status" value="2"/>
</dbReference>
<dbReference type="InterPro" id="IPR027417">
    <property type="entry name" value="P-loop_NTPase"/>
</dbReference>
<evidence type="ECO:0000256" key="8">
    <source>
        <dbReference type="ARBA" id="ARBA00023136"/>
    </source>
</evidence>
<evidence type="ECO:0000313" key="12">
    <source>
        <dbReference type="Proteomes" id="UP000886611"/>
    </source>
</evidence>
<dbReference type="CDD" id="cd03263">
    <property type="entry name" value="ABC_subfamily_A"/>
    <property type="match status" value="2"/>
</dbReference>
<evidence type="ECO:0000256" key="3">
    <source>
        <dbReference type="ARBA" id="ARBA00022692"/>
    </source>
</evidence>
<feature type="transmembrane region" description="Helical" evidence="9">
    <location>
        <begin position="182"/>
        <end position="203"/>
    </location>
</feature>
<keyword evidence="3 9" id="KW-0812">Transmembrane</keyword>
<dbReference type="InterPro" id="IPR026082">
    <property type="entry name" value="ABCA"/>
</dbReference>
<keyword evidence="12" id="KW-1185">Reference proteome</keyword>
<dbReference type="AlphaFoldDB" id="A0A8X7XD75"/>
<feature type="transmembrane region" description="Helical" evidence="9">
    <location>
        <begin position="317"/>
        <end position="337"/>
    </location>
</feature>
<feature type="non-terminal residue" evidence="11">
    <location>
        <position position="1"/>
    </location>
</feature>
<feature type="domain" description="ABC transporter" evidence="10">
    <location>
        <begin position="765"/>
        <end position="1028"/>
    </location>
</feature>
<feature type="non-terminal residue" evidence="11">
    <location>
        <position position="1131"/>
    </location>
</feature>
<dbReference type="Pfam" id="PF12698">
    <property type="entry name" value="ABC2_membrane_3"/>
    <property type="match status" value="1"/>
</dbReference>
<feature type="transmembrane region" description="Helical" evidence="9">
    <location>
        <begin position="367"/>
        <end position="386"/>
    </location>
</feature>
<name>A0A8X7XD75_POLSE</name>
<accession>A0A8X7XD75</accession>
<feature type="domain" description="ABC transporter" evidence="10">
    <location>
        <begin position="412"/>
        <end position="645"/>
    </location>
</feature>
<dbReference type="PANTHER" id="PTHR19229:SF113">
    <property type="entry name" value="ATP-BINDING CASSETTE SUB-FAMILY A MEMBER 13"/>
    <property type="match status" value="1"/>
</dbReference>
<comment type="subcellular location">
    <subcellularLocation>
        <location evidence="1">Membrane</location>
        <topology evidence="1">Multi-pass membrane protein</topology>
    </subcellularLocation>
</comment>